<name>A0ABU6ADF8_9PSEU</name>
<feature type="compositionally biased region" description="Basic residues" evidence="1">
    <location>
        <begin position="45"/>
        <end position="54"/>
    </location>
</feature>
<comment type="caution">
    <text evidence="2">The sequence shown here is derived from an EMBL/GenBank/DDBJ whole genome shotgun (WGS) entry which is preliminary data.</text>
</comment>
<protein>
    <submittedName>
        <fullName evidence="2">Uncharacterized protein</fullName>
    </submittedName>
</protein>
<evidence type="ECO:0000313" key="2">
    <source>
        <dbReference type="EMBL" id="MEB3369419.1"/>
    </source>
</evidence>
<dbReference type="RefSeq" id="WP_324266900.1">
    <property type="nucleotide sequence ID" value="NZ_JAWLNX010000012.1"/>
</dbReference>
<keyword evidence="3" id="KW-1185">Reference proteome</keyword>
<sequence>MEQLVQHLLGDAGRGMVVVLDELLPSVVNSFDGVEQVSDLNRRRSRMGPVHPHHLQAPAGRDTFAHGARAG</sequence>
<gene>
    <name evidence="2" type="ORF">R4I43_18570</name>
</gene>
<evidence type="ECO:0000256" key="1">
    <source>
        <dbReference type="SAM" id="MobiDB-lite"/>
    </source>
</evidence>
<dbReference type="EMBL" id="JAWLNX010000012">
    <property type="protein sequence ID" value="MEB3369419.1"/>
    <property type="molecule type" value="Genomic_DNA"/>
</dbReference>
<evidence type="ECO:0000313" key="3">
    <source>
        <dbReference type="Proteomes" id="UP001327093"/>
    </source>
</evidence>
<reference evidence="2 3" key="1">
    <citation type="submission" date="2023-10" db="EMBL/GenBank/DDBJ databases">
        <title>Saccharopolyspora sp. nov., isolated from mangrove soil.</title>
        <authorList>
            <person name="Lu Y."/>
            <person name="Liu W."/>
        </authorList>
    </citation>
    <scope>NUCLEOTIDE SEQUENCE [LARGE SCALE GENOMIC DNA]</scope>
    <source>
        <strain evidence="2 3">S2-29</strain>
    </source>
</reference>
<dbReference type="Proteomes" id="UP001327093">
    <property type="component" value="Unassembled WGS sequence"/>
</dbReference>
<accession>A0ABU6ADF8</accession>
<organism evidence="2 3">
    <name type="scientific">Saccharopolyspora mangrovi</name>
    <dbReference type="NCBI Taxonomy" id="3082379"/>
    <lineage>
        <taxon>Bacteria</taxon>
        <taxon>Bacillati</taxon>
        <taxon>Actinomycetota</taxon>
        <taxon>Actinomycetes</taxon>
        <taxon>Pseudonocardiales</taxon>
        <taxon>Pseudonocardiaceae</taxon>
        <taxon>Saccharopolyspora</taxon>
    </lineage>
</organism>
<feature type="region of interest" description="Disordered" evidence="1">
    <location>
        <begin position="45"/>
        <end position="71"/>
    </location>
</feature>
<proteinExistence type="predicted"/>